<evidence type="ECO:0000313" key="3">
    <source>
        <dbReference type="EMBL" id="PKY99160.1"/>
    </source>
</evidence>
<sequence>MDSGAVEASGSGDSSQGCAEGAGSPKGEAHSSKGSAQARGGAAAGRTGLARTGASTLLGVSALALVLGGIVLRRRRA</sequence>
<keyword evidence="2" id="KW-0812">Transmembrane</keyword>
<feature type="compositionally biased region" description="Low complexity" evidence="1">
    <location>
        <begin position="32"/>
        <end position="46"/>
    </location>
</feature>
<feature type="transmembrane region" description="Helical" evidence="2">
    <location>
        <begin position="54"/>
        <end position="72"/>
    </location>
</feature>
<feature type="region of interest" description="Disordered" evidence="1">
    <location>
        <begin position="1"/>
        <end position="46"/>
    </location>
</feature>
<accession>A0A2I1KU64</accession>
<evidence type="ECO:0000313" key="4">
    <source>
        <dbReference type="Proteomes" id="UP000234778"/>
    </source>
</evidence>
<dbReference type="EMBL" id="PKHA01000002">
    <property type="protein sequence ID" value="PKY99160.1"/>
    <property type="molecule type" value="Genomic_DNA"/>
</dbReference>
<reference evidence="3 4" key="1">
    <citation type="submission" date="2017-12" db="EMBL/GenBank/DDBJ databases">
        <title>Phylogenetic diversity of female urinary microbiome.</title>
        <authorList>
            <person name="Thomas-White K."/>
            <person name="Wolfe A.J."/>
        </authorList>
    </citation>
    <scope>NUCLEOTIDE SEQUENCE [LARGE SCALE GENOMIC DNA]</scope>
    <source>
        <strain evidence="3 4">UMB0319</strain>
    </source>
</reference>
<comment type="caution">
    <text evidence="3">The sequence shown here is derived from an EMBL/GenBank/DDBJ whole genome shotgun (WGS) entry which is preliminary data.</text>
</comment>
<name>A0A2I1KU64_9ACTO</name>
<evidence type="ECO:0000256" key="2">
    <source>
        <dbReference type="SAM" id="Phobius"/>
    </source>
</evidence>
<organism evidence="3 4">
    <name type="scientific">Actinomyces urogenitalis</name>
    <dbReference type="NCBI Taxonomy" id="103621"/>
    <lineage>
        <taxon>Bacteria</taxon>
        <taxon>Bacillati</taxon>
        <taxon>Actinomycetota</taxon>
        <taxon>Actinomycetes</taxon>
        <taxon>Actinomycetales</taxon>
        <taxon>Actinomycetaceae</taxon>
        <taxon>Actinomyces</taxon>
    </lineage>
</organism>
<keyword evidence="2" id="KW-0472">Membrane</keyword>
<gene>
    <name evidence="3" type="ORF">CYJ26_03260</name>
</gene>
<protein>
    <submittedName>
        <fullName evidence="3">Uncharacterized protein</fullName>
    </submittedName>
</protein>
<dbReference type="Proteomes" id="UP000234778">
    <property type="component" value="Unassembled WGS sequence"/>
</dbReference>
<dbReference type="AlphaFoldDB" id="A0A2I1KU64"/>
<evidence type="ECO:0000256" key="1">
    <source>
        <dbReference type="SAM" id="MobiDB-lite"/>
    </source>
</evidence>
<proteinExistence type="predicted"/>
<keyword evidence="2" id="KW-1133">Transmembrane helix</keyword>